<dbReference type="Pfam" id="PF12697">
    <property type="entry name" value="Abhydrolase_6"/>
    <property type="match status" value="1"/>
</dbReference>
<accession>A0A916J6F3</accession>
<gene>
    <name evidence="2" type="ORF">GTOL_12719</name>
</gene>
<dbReference type="EMBL" id="CAJQUM010000001">
    <property type="protein sequence ID" value="CAG4884836.1"/>
    <property type="molecule type" value="Genomic_DNA"/>
</dbReference>
<dbReference type="SUPFAM" id="SSF53474">
    <property type="entry name" value="alpha/beta-Hydrolases"/>
    <property type="match status" value="1"/>
</dbReference>
<feature type="domain" description="AB hydrolase-1" evidence="1">
    <location>
        <begin position="26"/>
        <end position="251"/>
    </location>
</feature>
<keyword evidence="3" id="KW-1185">Reference proteome</keyword>
<dbReference type="GO" id="GO:0006654">
    <property type="term" value="P:phosphatidic acid biosynthetic process"/>
    <property type="evidence" value="ECO:0007669"/>
    <property type="project" value="TreeGrafter"/>
</dbReference>
<evidence type="ECO:0000313" key="2">
    <source>
        <dbReference type="EMBL" id="CAG4884836.1"/>
    </source>
</evidence>
<proteinExistence type="predicted"/>
<protein>
    <submittedName>
        <fullName evidence="2">Hydrolase</fullName>
    </submittedName>
</protein>
<keyword evidence="2" id="KW-0378">Hydrolase</keyword>
<reference evidence="2" key="1">
    <citation type="submission" date="2021-04" db="EMBL/GenBank/DDBJ databases">
        <authorList>
            <person name="Hornung B."/>
        </authorList>
    </citation>
    <scope>NUCLEOTIDE SEQUENCE</scope>
    <source>
        <strain evidence="2">G5G6</strain>
    </source>
</reference>
<dbReference type="GO" id="GO:0055088">
    <property type="term" value="P:lipid homeostasis"/>
    <property type="evidence" value="ECO:0007669"/>
    <property type="project" value="TreeGrafter"/>
</dbReference>
<dbReference type="GO" id="GO:0042171">
    <property type="term" value="F:lysophosphatidic acid acyltransferase activity"/>
    <property type="evidence" value="ECO:0007669"/>
    <property type="project" value="TreeGrafter"/>
</dbReference>
<dbReference type="RefSeq" id="WP_220636643.1">
    <property type="nucleotide sequence ID" value="NZ_CAJQUM010000001.1"/>
</dbReference>
<dbReference type="Proteomes" id="UP000742786">
    <property type="component" value="Unassembled WGS sequence"/>
</dbReference>
<comment type="caution">
    <text evidence="2">The sequence shown here is derived from an EMBL/GenBank/DDBJ whole genome shotgun (WGS) entry which is preliminary data.</text>
</comment>
<evidence type="ECO:0000259" key="1">
    <source>
        <dbReference type="Pfam" id="PF12697"/>
    </source>
</evidence>
<organism evidence="2 3">
    <name type="scientific">Georgfuchsia toluolica</name>
    <dbReference type="NCBI Taxonomy" id="424218"/>
    <lineage>
        <taxon>Bacteria</taxon>
        <taxon>Pseudomonadati</taxon>
        <taxon>Pseudomonadota</taxon>
        <taxon>Betaproteobacteria</taxon>
        <taxon>Nitrosomonadales</taxon>
        <taxon>Sterolibacteriaceae</taxon>
        <taxon>Georgfuchsia</taxon>
    </lineage>
</organism>
<dbReference type="GO" id="GO:0052689">
    <property type="term" value="F:carboxylic ester hydrolase activity"/>
    <property type="evidence" value="ECO:0007669"/>
    <property type="project" value="TreeGrafter"/>
</dbReference>
<evidence type="ECO:0000313" key="3">
    <source>
        <dbReference type="Proteomes" id="UP000742786"/>
    </source>
</evidence>
<dbReference type="InterPro" id="IPR029058">
    <property type="entry name" value="AB_hydrolase_fold"/>
</dbReference>
<sequence length="276" mass="30641">MTSRHKQTELEILVHSPQQKTSPTPLLFVHGAFTSAWCWGERYLPFFAAAGFEAHAVSLSGHGNSRGREHLDSLSIDDYVNDVREVAESMPVAPVLIGHSMGGFVVQKYLEQHVAPGAVLMCSVPPQGFMSAAVDMLFTRPSLLIELNRVMTGSDNSMASLRDAMFAQPISHDDMKHIYRHSQQESHRAIWDMTLLNLPKASRVTRTPLLVIGAALDQLMPPSSVEMTARTYGVKAEIFPGMGHGLMLEQDWQKPAERILVWLAERGLTEQKGKVK</sequence>
<dbReference type="PANTHER" id="PTHR42886">
    <property type="entry name" value="RE40534P-RELATED"/>
    <property type="match status" value="1"/>
</dbReference>
<dbReference type="AlphaFoldDB" id="A0A916J6F3"/>
<name>A0A916J6F3_9PROT</name>
<dbReference type="InterPro" id="IPR000073">
    <property type="entry name" value="AB_hydrolase_1"/>
</dbReference>
<dbReference type="Gene3D" id="3.40.50.1820">
    <property type="entry name" value="alpha/beta hydrolase"/>
    <property type="match status" value="1"/>
</dbReference>
<dbReference type="PANTHER" id="PTHR42886:SF42">
    <property type="entry name" value="ALPHA_BETA-HYDROLASES SUPERFAMILY PROTEIN"/>
    <property type="match status" value="1"/>
</dbReference>